<keyword evidence="1" id="KW-0677">Repeat</keyword>
<dbReference type="PANTHER" id="PTHR19211">
    <property type="entry name" value="ATP-BINDING TRANSPORT PROTEIN-RELATED"/>
    <property type="match status" value="1"/>
</dbReference>
<sequence>MIQIQHLTITHTKDLRELVHDLNLTIATGEKVAIIGEEGNGKSSLLALLVNPKAHFDHLSYEGTINKPDSPQVYIPQQISDDLQSLTLNDYFFADTYDLDYATLYRLADELHFDSERFASSQLVSSLSGGEKLKIQLIRELARPHDIIFLDEPSNDMDLTTMTWLKNFIKHSDQTIIYISHDEDLLSQTADTIIHLELLKRRRQARTSVEHLDYDNYSQQRTDAFQQQMQQAKTEKKAYDKAMAKHRRIKQNVQTTLRNTHDSTQGRLVAKKMKAVLSQEKRYDRLAQDMTQMPDKEDSIELFFSHITPLPQGKYLLNLDEKQINIAPHLTIDHLKLSLKGQEKIGIVGDNGCGKSTLLHFLYQELSKKTDLTIGYMPQRYDAIFQNDLSPIAFLSKTGDKSEREVISSHLANLNFSHDEMNHAISDLSGGQKGKLLLLHLVLESPQLLILDEPTRNFSPTSQPQVRQLFENYPGAILTVSHDVNYLRQVCQKIYRLDSHGLKEVEI</sequence>
<dbReference type="SMART" id="SM00382">
    <property type="entry name" value="AAA"/>
    <property type="match status" value="2"/>
</dbReference>
<dbReference type="EMBL" id="NSIW01000010">
    <property type="protein sequence ID" value="PZD56254.1"/>
    <property type="molecule type" value="Genomic_DNA"/>
</dbReference>
<dbReference type="SUPFAM" id="SSF52540">
    <property type="entry name" value="P-loop containing nucleoside triphosphate hydrolases"/>
    <property type="match status" value="2"/>
</dbReference>
<keyword evidence="2" id="KW-0547">Nucleotide-binding</keyword>
<feature type="domain" description="ABC transporter" evidence="4">
    <location>
        <begin position="317"/>
        <end position="507"/>
    </location>
</feature>
<organism evidence="5 7">
    <name type="scientific">Streptococcus salivarius</name>
    <dbReference type="NCBI Taxonomy" id="1304"/>
    <lineage>
        <taxon>Bacteria</taxon>
        <taxon>Bacillati</taxon>
        <taxon>Bacillota</taxon>
        <taxon>Bacilli</taxon>
        <taxon>Lactobacillales</taxon>
        <taxon>Streptococcaceae</taxon>
        <taxon>Streptococcus</taxon>
    </lineage>
</organism>
<evidence type="ECO:0000313" key="8">
    <source>
        <dbReference type="Proteomes" id="UP000248776"/>
    </source>
</evidence>
<evidence type="ECO:0000313" key="5">
    <source>
        <dbReference type="EMBL" id="KEO43839.1"/>
    </source>
</evidence>
<name>A0A074IPY7_STRSL</name>
<evidence type="ECO:0000313" key="7">
    <source>
        <dbReference type="Proteomes" id="UP000027855"/>
    </source>
</evidence>
<feature type="domain" description="ABC transporter" evidence="4">
    <location>
        <begin position="2"/>
        <end position="223"/>
    </location>
</feature>
<dbReference type="InterPro" id="IPR050611">
    <property type="entry name" value="ABCF"/>
</dbReference>
<gene>
    <name evidence="6" type="ORF">CKU37_05820</name>
    <name evidence="5" type="ORF">DL07_05710</name>
</gene>
<dbReference type="PROSITE" id="PS50893">
    <property type="entry name" value="ABC_TRANSPORTER_2"/>
    <property type="match status" value="2"/>
</dbReference>
<dbReference type="AlphaFoldDB" id="A0A074IPY7"/>
<evidence type="ECO:0000256" key="1">
    <source>
        <dbReference type="ARBA" id="ARBA00022737"/>
    </source>
</evidence>
<dbReference type="EMBL" id="JJMT01000025">
    <property type="protein sequence ID" value="KEO43839.1"/>
    <property type="molecule type" value="Genomic_DNA"/>
</dbReference>
<dbReference type="InterPro" id="IPR003439">
    <property type="entry name" value="ABC_transporter-like_ATP-bd"/>
</dbReference>
<dbReference type="PANTHER" id="PTHR19211:SF14">
    <property type="entry name" value="ATP-BINDING CASSETTE SUB-FAMILY F MEMBER 1"/>
    <property type="match status" value="1"/>
</dbReference>
<accession>A0A074IPY7</accession>
<reference evidence="5 7" key="1">
    <citation type="submission" date="2014-04" db="EMBL/GenBank/DDBJ databases">
        <title>Variable characteristics of bacteriocin-producing Streptococcus salivarius strains isolated from Malaysian subjects.</title>
        <authorList>
            <person name="Philip K."/>
            <person name="Barbour A."/>
        </authorList>
    </citation>
    <scope>NUCLEOTIDE SEQUENCE [LARGE SCALE GENOMIC DNA]</scope>
    <source>
        <strain evidence="5 7">NU10</strain>
    </source>
</reference>
<protein>
    <submittedName>
        <fullName evidence="5">Multidrug ABC transporter ATP-binding protein</fullName>
    </submittedName>
</protein>
<dbReference type="GO" id="GO:0016887">
    <property type="term" value="F:ATP hydrolysis activity"/>
    <property type="evidence" value="ECO:0007669"/>
    <property type="project" value="InterPro"/>
</dbReference>
<evidence type="ECO:0000256" key="2">
    <source>
        <dbReference type="ARBA" id="ARBA00022741"/>
    </source>
</evidence>
<dbReference type="InterPro" id="IPR027417">
    <property type="entry name" value="P-loop_NTPase"/>
</dbReference>
<dbReference type="GO" id="GO:0005524">
    <property type="term" value="F:ATP binding"/>
    <property type="evidence" value="ECO:0007669"/>
    <property type="project" value="UniProtKB-KW"/>
</dbReference>
<dbReference type="RefSeq" id="WP_037602958.1">
    <property type="nucleotide sequence ID" value="NZ_JADMQU010000006.1"/>
</dbReference>
<dbReference type="Pfam" id="PF00005">
    <property type="entry name" value="ABC_tran"/>
    <property type="match status" value="2"/>
</dbReference>
<dbReference type="InterPro" id="IPR003593">
    <property type="entry name" value="AAA+_ATPase"/>
</dbReference>
<evidence type="ECO:0000259" key="4">
    <source>
        <dbReference type="PROSITE" id="PS50893"/>
    </source>
</evidence>
<dbReference type="Proteomes" id="UP000248776">
    <property type="component" value="Unassembled WGS sequence"/>
</dbReference>
<dbReference type="Proteomes" id="UP000027855">
    <property type="component" value="Unassembled WGS sequence"/>
</dbReference>
<proteinExistence type="predicted"/>
<evidence type="ECO:0000256" key="3">
    <source>
        <dbReference type="ARBA" id="ARBA00022840"/>
    </source>
</evidence>
<dbReference type="Gene3D" id="3.40.50.300">
    <property type="entry name" value="P-loop containing nucleotide triphosphate hydrolases"/>
    <property type="match status" value="2"/>
</dbReference>
<comment type="caution">
    <text evidence="5">The sequence shown here is derived from an EMBL/GenBank/DDBJ whole genome shotgun (WGS) entry which is preliminary data.</text>
</comment>
<reference evidence="6 8" key="2">
    <citation type="submission" date="2017-08" db="EMBL/GenBank/DDBJ databases">
        <title>Streptococcus salivarius strain HS0302 Genome.</title>
        <authorList>
            <person name="Smith J."/>
            <person name="Deng P."/>
            <person name="Geng M."/>
        </authorList>
    </citation>
    <scope>NUCLEOTIDE SEQUENCE [LARGE SCALE GENOMIC DNA]</scope>
    <source>
        <strain evidence="6 8">HS0302</strain>
    </source>
</reference>
<keyword evidence="3 5" id="KW-0067">ATP-binding</keyword>
<evidence type="ECO:0000313" key="6">
    <source>
        <dbReference type="EMBL" id="PZD56254.1"/>
    </source>
</evidence>